<protein>
    <recommendedName>
        <fullName evidence="4">Lipid-binding SYLF domain-containing protein</fullName>
    </recommendedName>
</protein>
<proteinExistence type="predicted"/>
<dbReference type="EMBL" id="VJVW01000006">
    <property type="protein sequence ID" value="MUP43700.1"/>
    <property type="molecule type" value="Genomic_DNA"/>
</dbReference>
<keyword evidence="1" id="KW-0732">Signal</keyword>
<dbReference type="RefSeq" id="WP_156277647.1">
    <property type="nucleotide sequence ID" value="NZ_BAABGI010000001.1"/>
</dbReference>
<dbReference type="OrthoDB" id="5405772at2"/>
<evidence type="ECO:0000313" key="2">
    <source>
        <dbReference type="EMBL" id="MUP43700.1"/>
    </source>
</evidence>
<sequence>MKNLLKKSVLFMLLISLASAASYAQSGKDFIKDQDKEKLVIDAKYAIEKLKESNQDVVSIADDSYGYVIFPNVGKGAFIAGGAAGNGVVYQDGEQIGWAKLRQVDVGLQIGGEAFIEAIFFQTQQDLEEFKSGELEFTGAVSAVAITEGGSKSVNFEEGMAVVTMPKGGAMLEISVGGQKFSYQDK</sequence>
<evidence type="ECO:0000256" key="1">
    <source>
        <dbReference type="SAM" id="SignalP"/>
    </source>
</evidence>
<organism evidence="2 3">
    <name type="scientific">Christiangramia aestuarii</name>
    <dbReference type="NCBI Taxonomy" id="1028746"/>
    <lineage>
        <taxon>Bacteria</taxon>
        <taxon>Pseudomonadati</taxon>
        <taxon>Bacteroidota</taxon>
        <taxon>Flavobacteriia</taxon>
        <taxon>Flavobacteriales</taxon>
        <taxon>Flavobacteriaceae</taxon>
        <taxon>Christiangramia</taxon>
    </lineage>
</organism>
<dbReference type="Proteomes" id="UP000460416">
    <property type="component" value="Unassembled WGS sequence"/>
</dbReference>
<dbReference type="AlphaFoldDB" id="A0A7K1LT99"/>
<feature type="signal peptide" evidence="1">
    <location>
        <begin position="1"/>
        <end position="24"/>
    </location>
</feature>
<reference evidence="2 3" key="1">
    <citation type="submission" date="2019-07" db="EMBL/GenBank/DDBJ databases">
        <title>Gramella aestuarii sp. nov., isolated from a tidal flat, and emended description of Gramella echinicola.</title>
        <authorList>
            <person name="Liu L."/>
        </authorList>
    </citation>
    <scope>NUCLEOTIDE SEQUENCE [LARGE SCALE GENOMIC DNA]</scope>
    <source>
        <strain evidence="2 3">BS12</strain>
    </source>
</reference>
<comment type="caution">
    <text evidence="2">The sequence shown here is derived from an EMBL/GenBank/DDBJ whole genome shotgun (WGS) entry which is preliminary data.</text>
</comment>
<evidence type="ECO:0000313" key="3">
    <source>
        <dbReference type="Proteomes" id="UP000460416"/>
    </source>
</evidence>
<name>A0A7K1LT99_9FLAO</name>
<feature type="chain" id="PRO_5029602090" description="Lipid-binding SYLF domain-containing protein" evidence="1">
    <location>
        <begin position="25"/>
        <end position="186"/>
    </location>
</feature>
<keyword evidence="3" id="KW-1185">Reference proteome</keyword>
<gene>
    <name evidence="2" type="ORF">FLP08_14045</name>
</gene>
<evidence type="ECO:0008006" key="4">
    <source>
        <dbReference type="Google" id="ProtNLM"/>
    </source>
</evidence>
<accession>A0A7K1LT99</accession>